<dbReference type="SMART" id="SM00130">
    <property type="entry name" value="KR"/>
    <property type="match status" value="1"/>
</dbReference>
<evidence type="ECO:0000313" key="7">
    <source>
        <dbReference type="EMBL" id="CAH1244486.1"/>
    </source>
</evidence>
<evidence type="ECO:0000256" key="5">
    <source>
        <dbReference type="SAM" id="SignalP"/>
    </source>
</evidence>
<dbReference type="InterPro" id="IPR000001">
    <property type="entry name" value="Kringle"/>
</dbReference>
<dbReference type="SUPFAM" id="SSF57440">
    <property type="entry name" value="Kringle-like"/>
    <property type="match status" value="1"/>
</dbReference>
<dbReference type="GO" id="GO:0051898">
    <property type="term" value="P:negative regulation of phosphatidylinositol 3-kinase/protein kinase B signal transduction"/>
    <property type="evidence" value="ECO:0007669"/>
    <property type="project" value="TreeGrafter"/>
</dbReference>
<dbReference type="InterPro" id="IPR013806">
    <property type="entry name" value="Kringle-like"/>
</dbReference>
<proteinExistence type="predicted"/>
<dbReference type="InterPro" id="IPR038178">
    <property type="entry name" value="Kringle_sf"/>
</dbReference>
<evidence type="ECO:0000256" key="1">
    <source>
        <dbReference type="ARBA" id="ARBA00022572"/>
    </source>
</evidence>
<evidence type="ECO:0000259" key="6">
    <source>
        <dbReference type="PROSITE" id="PS50070"/>
    </source>
</evidence>
<feature type="chain" id="PRO_5035440632" evidence="5">
    <location>
        <begin position="21"/>
        <end position="158"/>
    </location>
</feature>
<dbReference type="PANTHER" id="PTHR24261">
    <property type="entry name" value="PLASMINOGEN-RELATED"/>
    <property type="match status" value="1"/>
</dbReference>
<dbReference type="PANTHER" id="PTHR24261:SF16">
    <property type="entry name" value="PHOSPHOINOSITIDE-3-KINASE-INTERACTING PROTEIN 1"/>
    <property type="match status" value="1"/>
</dbReference>
<keyword evidence="5" id="KW-0732">Signal</keyword>
<evidence type="ECO:0000256" key="4">
    <source>
        <dbReference type="SAM" id="MobiDB-lite"/>
    </source>
</evidence>
<dbReference type="GO" id="GO:0005102">
    <property type="term" value="F:signaling receptor binding"/>
    <property type="evidence" value="ECO:0007669"/>
    <property type="project" value="TreeGrafter"/>
</dbReference>
<evidence type="ECO:0000313" key="8">
    <source>
        <dbReference type="Proteomes" id="UP000838412"/>
    </source>
</evidence>
<evidence type="ECO:0000256" key="2">
    <source>
        <dbReference type="ARBA" id="ARBA00023157"/>
    </source>
</evidence>
<feature type="region of interest" description="Disordered" evidence="4">
    <location>
        <begin position="92"/>
        <end position="158"/>
    </location>
</feature>
<gene>
    <name evidence="7" type="primary">PLG</name>
    <name evidence="7" type="ORF">BLAG_LOCUS7118</name>
</gene>
<keyword evidence="2" id="KW-1015">Disulfide bond</keyword>
<dbReference type="Pfam" id="PF00051">
    <property type="entry name" value="Kringle"/>
    <property type="match status" value="1"/>
</dbReference>
<sequence>MKLSLTWLLVLGVFPISCELTPYYREDVNMTISGIPCQRWGSTAVHLPSPKYRSLGGNFCSKLDSPCPWCYTMDPDLRYDYCFDCYATSVEPASTNSTVPPRQTPHPRNPKVHPGGNAAVNAERIYAGGISRHAASLDRTEPPAAVQDVEGRGTGEPR</sequence>
<keyword evidence="8" id="KW-1185">Reference proteome</keyword>
<keyword evidence="1 3" id="KW-0420">Kringle</keyword>
<feature type="signal peptide" evidence="5">
    <location>
        <begin position="1"/>
        <end position="20"/>
    </location>
</feature>
<dbReference type="OrthoDB" id="272018at2759"/>
<dbReference type="AlphaFoldDB" id="A0A8K0E991"/>
<reference evidence="7" key="1">
    <citation type="submission" date="2022-01" db="EMBL/GenBank/DDBJ databases">
        <authorList>
            <person name="Braso-Vives M."/>
        </authorList>
    </citation>
    <scope>NUCLEOTIDE SEQUENCE</scope>
</reference>
<dbReference type="Gene3D" id="2.40.20.10">
    <property type="entry name" value="Plasminogen Kringle 4"/>
    <property type="match status" value="1"/>
</dbReference>
<feature type="compositionally biased region" description="Polar residues" evidence="4">
    <location>
        <begin position="92"/>
        <end position="101"/>
    </location>
</feature>
<comment type="caution">
    <text evidence="3">Lacks conserved residue(s) required for the propagation of feature annotation.</text>
</comment>
<dbReference type="PROSITE" id="PS50070">
    <property type="entry name" value="KRINGLE_2"/>
    <property type="match status" value="1"/>
</dbReference>
<dbReference type="GO" id="GO:0004175">
    <property type="term" value="F:endopeptidase activity"/>
    <property type="evidence" value="ECO:0007669"/>
    <property type="project" value="TreeGrafter"/>
</dbReference>
<protein>
    <submittedName>
        <fullName evidence="7">PLG protein</fullName>
    </submittedName>
</protein>
<feature type="compositionally biased region" description="Basic and acidic residues" evidence="4">
    <location>
        <begin position="149"/>
        <end position="158"/>
    </location>
</feature>
<feature type="domain" description="Kringle" evidence="6">
    <location>
        <begin position="24"/>
        <end position="84"/>
    </location>
</feature>
<dbReference type="GO" id="GO:0005615">
    <property type="term" value="C:extracellular space"/>
    <property type="evidence" value="ECO:0007669"/>
    <property type="project" value="TreeGrafter"/>
</dbReference>
<dbReference type="Proteomes" id="UP000838412">
    <property type="component" value="Chromosome 14"/>
</dbReference>
<organism evidence="7 8">
    <name type="scientific">Branchiostoma lanceolatum</name>
    <name type="common">Common lancelet</name>
    <name type="synonym">Amphioxus lanceolatum</name>
    <dbReference type="NCBI Taxonomy" id="7740"/>
    <lineage>
        <taxon>Eukaryota</taxon>
        <taxon>Metazoa</taxon>
        <taxon>Chordata</taxon>
        <taxon>Cephalochordata</taxon>
        <taxon>Leptocardii</taxon>
        <taxon>Amphioxiformes</taxon>
        <taxon>Branchiostomatidae</taxon>
        <taxon>Branchiostoma</taxon>
    </lineage>
</organism>
<dbReference type="InterPro" id="IPR050759">
    <property type="entry name" value="Serine_protease_kringle"/>
</dbReference>
<name>A0A8K0E991_BRALA</name>
<dbReference type="EMBL" id="OV696699">
    <property type="protein sequence ID" value="CAH1244486.1"/>
    <property type="molecule type" value="Genomic_DNA"/>
</dbReference>
<evidence type="ECO:0000256" key="3">
    <source>
        <dbReference type="PROSITE-ProRule" id="PRU00121"/>
    </source>
</evidence>
<accession>A0A8K0E991</accession>